<keyword evidence="8 11" id="KW-1133">Transmembrane helix</keyword>
<dbReference type="Pfam" id="PF01061">
    <property type="entry name" value="ABC2_membrane"/>
    <property type="match status" value="2"/>
</dbReference>
<dbReference type="OrthoDB" id="66620at2759"/>
<evidence type="ECO:0000313" key="13">
    <source>
        <dbReference type="EMBL" id="PWA67725.1"/>
    </source>
</evidence>
<feature type="region of interest" description="Disordered" evidence="10">
    <location>
        <begin position="1845"/>
        <end position="1866"/>
    </location>
</feature>
<gene>
    <name evidence="13" type="ORF">CTI12_AA285760</name>
</gene>
<dbReference type="FunFam" id="3.40.50.300:FF:000059">
    <property type="entry name" value="ABC transporter G family member 40"/>
    <property type="match status" value="1"/>
</dbReference>
<dbReference type="Pfam" id="PF14510">
    <property type="entry name" value="ABC_trans_N"/>
    <property type="match status" value="1"/>
</dbReference>
<evidence type="ECO:0000256" key="1">
    <source>
        <dbReference type="ARBA" id="ARBA00004141"/>
    </source>
</evidence>
<proteinExistence type="inferred from homology"/>
<dbReference type="Pfam" id="PF00005">
    <property type="entry name" value="ABC_tran"/>
    <property type="match status" value="2"/>
</dbReference>
<evidence type="ECO:0000256" key="5">
    <source>
        <dbReference type="ARBA" id="ARBA00022737"/>
    </source>
</evidence>
<protein>
    <submittedName>
        <fullName evidence="13">AAA+ ATPase domain-containing protein</fullName>
    </submittedName>
</protein>
<dbReference type="InterPro" id="IPR029481">
    <property type="entry name" value="ABC_trans_N"/>
</dbReference>
<keyword evidence="3" id="KW-0813">Transport</keyword>
<evidence type="ECO:0000256" key="11">
    <source>
        <dbReference type="SAM" id="Phobius"/>
    </source>
</evidence>
<dbReference type="InterPro" id="IPR003593">
    <property type="entry name" value="AAA+_ATPase"/>
</dbReference>
<comment type="subcellular location">
    <subcellularLocation>
        <location evidence="1">Membrane</location>
        <topology evidence="1">Multi-pass membrane protein</topology>
    </subcellularLocation>
</comment>
<dbReference type="SUPFAM" id="SSF52540">
    <property type="entry name" value="P-loop containing nucleoside triphosphate hydrolases"/>
    <property type="match status" value="2"/>
</dbReference>
<keyword evidence="6" id="KW-0547">Nucleotide-binding</keyword>
<dbReference type="Pfam" id="PF08370">
    <property type="entry name" value="PDR_assoc"/>
    <property type="match status" value="1"/>
</dbReference>
<dbReference type="SMART" id="SM00382">
    <property type="entry name" value="AAA"/>
    <property type="match status" value="2"/>
</dbReference>
<dbReference type="Proteomes" id="UP000245207">
    <property type="component" value="Unassembled WGS sequence"/>
</dbReference>
<feature type="region of interest" description="Disordered" evidence="10">
    <location>
        <begin position="1658"/>
        <end position="1679"/>
    </location>
</feature>
<feature type="transmembrane region" description="Helical" evidence="11">
    <location>
        <begin position="579"/>
        <end position="599"/>
    </location>
</feature>
<evidence type="ECO:0000256" key="6">
    <source>
        <dbReference type="ARBA" id="ARBA00022741"/>
    </source>
</evidence>
<feature type="transmembrane region" description="Helical" evidence="11">
    <location>
        <begin position="1200"/>
        <end position="1225"/>
    </location>
</feature>
<dbReference type="InterPro" id="IPR043926">
    <property type="entry name" value="ABCG_dom"/>
</dbReference>
<dbReference type="Pfam" id="PF10513">
    <property type="entry name" value="EPL1"/>
    <property type="match status" value="1"/>
</dbReference>
<feature type="transmembrane region" description="Helical" evidence="11">
    <location>
        <begin position="1344"/>
        <end position="1363"/>
    </location>
</feature>
<dbReference type="GO" id="GO:0005524">
    <property type="term" value="F:ATP binding"/>
    <property type="evidence" value="ECO:0007669"/>
    <property type="project" value="UniProtKB-KW"/>
</dbReference>
<keyword evidence="14" id="KW-1185">Reference proteome</keyword>
<dbReference type="InterPro" id="IPR013581">
    <property type="entry name" value="PDR_assoc"/>
</dbReference>
<evidence type="ECO:0000256" key="7">
    <source>
        <dbReference type="ARBA" id="ARBA00022840"/>
    </source>
</evidence>
<feature type="transmembrane region" description="Helical" evidence="11">
    <location>
        <begin position="1313"/>
        <end position="1332"/>
    </location>
</feature>
<dbReference type="GO" id="GO:0016020">
    <property type="term" value="C:membrane"/>
    <property type="evidence" value="ECO:0007669"/>
    <property type="project" value="UniProtKB-SubCell"/>
</dbReference>
<dbReference type="STRING" id="35608.A0A2U1N2G7"/>
<evidence type="ECO:0000256" key="9">
    <source>
        <dbReference type="ARBA" id="ARBA00023136"/>
    </source>
</evidence>
<dbReference type="Gene3D" id="3.40.50.300">
    <property type="entry name" value="P-loop containing nucleotide triphosphate hydrolases"/>
    <property type="match status" value="2"/>
</dbReference>
<feature type="transmembrane region" description="Helical" evidence="11">
    <location>
        <begin position="619"/>
        <end position="650"/>
    </location>
</feature>
<dbReference type="FunFam" id="3.40.50.300:FF:000179">
    <property type="entry name" value="ABC transporter G family member 34"/>
    <property type="match status" value="1"/>
</dbReference>
<sequence>MAALLGGDDLARSITSSSRRSWASASLKDAFTTAPAGDAFARSGTEDDEEELKWAAIERLPTYDRLRKGILKQVLDNGQTVHELINITNLGPHDKKQLVESILKVVEEDNEKFLIRVRARTDRVGIDIPKIEVRYKNLSIEGDVHVGSRALPTLLNATINTIEGFLQSVRLVPSKKRVVKILHDLSGIVRPSRMTLLLGPPSSGKTTLLRALAGVLDSDLRVTGDVTYCGHNMSEFIPQRTCAYISQHDLHYGEMTVRETLDFAGRCLGVGTRYDLLAELSRREKEGGIKPDPEIDAFMKATAVAGQESSVVTDYVLKFVELIQTECEQILGLDMCADIMVGDAMRRGISGGQKKRVTTGEMLAGPAKVFFMDEISTGLDSSTTYQIVKFMKQIVHIIDVTMIISLLQPAPETFELFDDIILLSEGQIVYQGPREDILSFFESAGFKCPERKGVADFLQEVTSKKDQEQYWFKKDEPYCHVSVPEFVHIFSQFQVGERLYADLAVPYDKTKVHPAALVKKKYGISNKELLKANLARELLLMKRNAFLYIFKTTQITIMSVITFTVFFRTEMKVGKIEDGGKYFGALFFSLTTVMFNGAAELGLTTMRLPVFFKQRDSLFYPAWAFAVPIWIMKIPISIMESLIWISLTYYTIGFAPSASRQLLAYISLHQMALSLFRFISALGRTQVIANTFGTFSLLLVFVLGGFIVAKDDIHPWMIWGYYISPMMYGQNAIAINEFLDDRWSTPNPDTRISEPTVGKVLLKSRGMFTTEYMFWVCVVALFGFSLLFNLFFVLALTYLNAPGDSKTVVSTEGEQNQKHLQTGTEMEVRNSNKKGMVLPFQPLSLAFDHVNYYVDMPAEIELLQIYQEMKAQGTEEARLQLLQDISGAFRPGILTALVGVSGAGKTTLMDVLAGRKTGGYIDGSVSISGYPKNQETFARVSGYCEQNDIHSPHVTVYESLVYSAWLRLAPDITKQTGQMFVEEVINLVELNSLRNARVGLPGINGLSTEQRKRLTIAVELVANPSIIFMDEPTSGLDARAAAVVMRTVRNTVDTGRTVVCTIHQPSIDIFEAFDEARVNKIKEGQNPATWMLDISSSAVEAQLSVDFAEIYANSDLYRRNQELIKELSTPAQGCHDLHFPTKYSQSFWTQCLACLWKQHWSYWRHPQYNAVRFFMTIVIGLLFGMIFWDKGQKTGQQQDVLNLMGAMYASVMFLGGTSTSAVQTVVSVERTVFYREKAAGMYSAIPYAFAQVAIEVFYTGIQTFIYSLLIYSMIGFEWSADKFFWFYFYMFMCFVYFILYGMMLVALTPNYQIAAITMSFFLNFWNLFSGFMIPRTQIPIWWRWYYWGSPVAWTVYGLITSQLGQNERLIVIPGQDSIQVKEFIKDFLGFEYGFLGYVALAHVVWVVLFGLVFAYAFHYDFNGLSLKRDLLTDLRKANIGNILQDSTFSKRNGFFKVFGSINSIPFFTINFSSVPSCFLYMHSNLLLKFAFLSNAILKLQIAENVTSDDINVLAIDTARTIYPLDKCIVAKKPRSAIKRVPKISGVKGYSPRKAFVLDSSQRKAFVNDSSQRKTLVNDSSQRKAFVNDSSQRKTLVNDSSQRKAFVNDSSQRKTLVNNSSQRKSLARKKVSGFSRVNNFSQRKVPAIKRVLRVSRVDKTSQRKELVNDSSQSKEHVKDSTPLKVLKDESLANKLRDIVEGVVPVPVIKEVEGYEAVEYVPFLQPESYISSKSDEVTPTLEKSYPVYDMDSDDEKWLKKLSSKHFEVSKDIFEKAVDAFERGIYRSPNDYSDAASAIDRCLYIASKGVLEDVYRYWMTKRKKKLSSRVRLGVFQCNKPHKVETAARNTANRKKRASRRLASKHAAEKQPVFKKATVSDEKVLKDTRRAYVNVHEAQEAARRSEEAAIAKRNEAQALMEIADLASYRATMALRIADALAAGGPIDNPAGEPFSFIC</sequence>
<dbReference type="InterPro" id="IPR003439">
    <property type="entry name" value="ABC_transporter-like_ATP-bd"/>
</dbReference>
<evidence type="ECO:0000256" key="10">
    <source>
        <dbReference type="SAM" id="MobiDB-lite"/>
    </source>
</evidence>
<dbReference type="GO" id="GO:0140359">
    <property type="term" value="F:ABC-type transporter activity"/>
    <property type="evidence" value="ECO:0007669"/>
    <property type="project" value="InterPro"/>
</dbReference>
<comment type="caution">
    <text evidence="13">The sequence shown here is derived from an EMBL/GenBank/DDBJ whole genome shotgun (WGS) entry which is preliminary data.</text>
</comment>
<keyword evidence="4 11" id="KW-0812">Transmembrane</keyword>
<dbReference type="InterPro" id="IPR034001">
    <property type="entry name" value="ABCG_PDR_1"/>
</dbReference>
<dbReference type="GO" id="GO:2000032">
    <property type="term" value="P:regulation of secondary shoot formation"/>
    <property type="evidence" value="ECO:0007669"/>
    <property type="project" value="UniProtKB-ARBA"/>
</dbReference>
<dbReference type="InterPro" id="IPR034003">
    <property type="entry name" value="ABCG_PDR_2"/>
</dbReference>
<dbReference type="CDD" id="cd03232">
    <property type="entry name" value="ABCG_PDR_domain2"/>
    <property type="match status" value="1"/>
</dbReference>
<dbReference type="InterPro" id="IPR013525">
    <property type="entry name" value="ABC2_TM"/>
</dbReference>
<dbReference type="InterPro" id="IPR019542">
    <property type="entry name" value="Enhancer_polycomb-like_N"/>
</dbReference>
<keyword evidence="5" id="KW-0677">Repeat</keyword>
<keyword evidence="9 11" id="KW-0472">Membrane</keyword>
<dbReference type="GO" id="GO:0016887">
    <property type="term" value="F:ATP hydrolysis activity"/>
    <property type="evidence" value="ECO:0007669"/>
    <property type="project" value="InterPro"/>
</dbReference>
<feature type="compositionally biased region" description="Basic residues" evidence="10">
    <location>
        <begin position="1848"/>
        <end position="1860"/>
    </location>
</feature>
<dbReference type="InterPro" id="IPR027417">
    <property type="entry name" value="P-loop_NTPase"/>
</dbReference>
<dbReference type="Pfam" id="PF19055">
    <property type="entry name" value="ABC2_membrane_7"/>
    <property type="match status" value="1"/>
</dbReference>
<comment type="similarity">
    <text evidence="2">Belongs to the ABC transporter superfamily. ABCG family. PDR (TC 3.A.1.205) subfamily.</text>
</comment>
<dbReference type="EMBL" id="PKPP01003775">
    <property type="protein sequence ID" value="PWA67725.1"/>
    <property type="molecule type" value="Genomic_DNA"/>
</dbReference>
<name>A0A2U1N2G7_ARTAN</name>
<feature type="domain" description="ABC transporter" evidence="12">
    <location>
        <begin position="166"/>
        <end position="450"/>
    </location>
</feature>
<feature type="transmembrane region" description="Helical" evidence="11">
    <location>
        <begin position="545"/>
        <end position="567"/>
    </location>
</feature>
<accession>A0A2U1N2G7</accession>
<evidence type="ECO:0000313" key="14">
    <source>
        <dbReference type="Proteomes" id="UP000245207"/>
    </source>
</evidence>
<evidence type="ECO:0000256" key="8">
    <source>
        <dbReference type="ARBA" id="ARBA00022989"/>
    </source>
</evidence>
<evidence type="ECO:0000256" key="2">
    <source>
        <dbReference type="ARBA" id="ARBA00006012"/>
    </source>
</evidence>
<evidence type="ECO:0000256" key="4">
    <source>
        <dbReference type="ARBA" id="ARBA00022692"/>
    </source>
</evidence>
<feature type="transmembrane region" description="Helical" evidence="11">
    <location>
        <begin position="1394"/>
        <end position="1417"/>
    </location>
</feature>
<feature type="transmembrane region" description="Helical" evidence="11">
    <location>
        <begin position="772"/>
        <end position="799"/>
    </location>
</feature>
<feature type="transmembrane region" description="Helical" evidence="11">
    <location>
        <begin position="1283"/>
        <end position="1307"/>
    </location>
</feature>
<evidence type="ECO:0000259" key="12">
    <source>
        <dbReference type="PROSITE" id="PS50893"/>
    </source>
</evidence>
<dbReference type="PROSITE" id="PS50893">
    <property type="entry name" value="ABC_TRANSPORTER_2"/>
    <property type="match status" value="2"/>
</dbReference>
<reference evidence="13 14" key="1">
    <citation type="journal article" date="2018" name="Mol. Plant">
        <title>The genome of Artemisia annua provides insight into the evolution of Asteraceae family and artemisinin biosynthesis.</title>
        <authorList>
            <person name="Shen Q."/>
            <person name="Zhang L."/>
            <person name="Liao Z."/>
            <person name="Wang S."/>
            <person name="Yan T."/>
            <person name="Shi P."/>
            <person name="Liu M."/>
            <person name="Fu X."/>
            <person name="Pan Q."/>
            <person name="Wang Y."/>
            <person name="Lv Z."/>
            <person name="Lu X."/>
            <person name="Zhang F."/>
            <person name="Jiang W."/>
            <person name="Ma Y."/>
            <person name="Chen M."/>
            <person name="Hao X."/>
            <person name="Li L."/>
            <person name="Tang Y."/>
            <person name="Lv G."/>
            <person name="Zhou Y."/>
            <person name="Sun X."/>
            <person name="Brodelius P.E."/>
            <person name="Rose J.K.C."/>
            <person name="Tang K."/>
        </authorList>
    </citation>
    <scope>NUCLEOTIDE SEQUENCE [LARGE SCALE GENOMIC DNA]</scope>
    <source>
        <strain evidence="14">cv. Huhao1</strain>
        <tissue evidence="13">Leaf</tissue>
    </source>
</reference>
<feature type="transmembrane region" description="Helical" evidence="11">
    <location>
        <begin position="1245"/>
        <end position="1271"/>
    </location>
</feature>
<dbReference type="CDD" id="cd03233">
    <property type="entry name" value="ABCG_PDR_domain1"/>
    <property type="match status" value="1"/>
</dbReference>
<feature type="domain" description="ABC transporter" evidence="12">
    <location>
        <begin position="860"/>
        <end position="1108"/>
    </location>
</feature>
<feature type="transmembrane region" description="Helical" evidence="11">
    <location>
        <begin position="1170"/>
        <end position="1188"/>
    </location>
</feature>
<feature type="transmembrane region" description="Helical" evidence="11">
    <location>
        <begin position="688"/>
        <end position="709"/>
    </location>
</feature>
<dbReference type="GO" id="GO:0009914">
    <property type="term" value="P:hormone transport"/>
    <property type="evidence" value="ECO:0007669"/>
    <property type="project" value="UniProtKB-ARBA"/>
</dbReference>
<organism evidence="13 14">
    <name type="scientific">Artemisia annua</name>
    <name type="common">Sweet wormwood</name>
    <dbReference type="NCBI Taxonomy" id="35608"/>
    <lineage>
        <taxon>Eukaryota</taxon>
        <taxon>Viridiplantae</taxon>
        <taxon>Streptophyta</taxon>
        <taxon>Embryophyta</taxon>
        <taxon>Tracheophyta</taxon>
        <taxon>Spermatophyta</taxon>
        <taxon>Magnoliopsida</taxon>
        <taxon>eudicotyledons</taxon>
        <taxon>Gunneridae</taxon>
        <taxon>Pentapetalae</taxon>
        <taxon>asterids</taxon>
        <taxon>campanulids</taxon>
        <taxon>Asterales</taxon>
        <taxon>Asteraceae</taxon>
        <taxon>Asteroideae</taxon>
        <taxon>Anthemideae</taxon>
        <taxon>Artemisiinae</taxon>
        <taxon>Artemisia</taxon>
    </lineage>
</organism>
<evidence type="ECO:0000256" key="3">
    <source>
        <dbReference type="ARBA" id="ARBA00022448"/>
    </source>
</evidence>
<dbReference type="PANTHER" id="PTHR48040">
    <property type="entry name" value="PLEIOTROPIC DRUG RESISTANCE PROTEIN 1-LIKE ISOFORM X1"/>
    <property type="match status" value="1"/>
</dbReference>
<keyword evidence="7" id="KW-0067">ATP-binding</keyword>
<dbReference type="PANTHER" id="PTHR48040:SF60">
    <property type="entry name" value="ABC TRANSPORTER DOMAIN-CONTAINING PROTEIN"/>
    <property type="match status" value="1"/>
</dbReference>